<dbReference type="SUPFAM" id="SSF53187">
    <property type="entry name" value="Zn-dependent exopeptidases"/>
    <property type="match status" value="1"/>
</dbReference>
<keyword evidence="11 22" id="KW-0732">Signal</keyword>
<evidence type="ECO:0000256" key="20">
    <source>
        <dbReference type="ARBA" id="ARBA00025833"/>
    </source>
</evidence>
<evidence type="ECO:0000256" key="17">
    <source>
        <dbReference type="ARBA" id="ARBA00023145"/>
    </source>
</evidence>
<evidence type="ECO:0000256" key="5">
    <source>
        <dbReference type="ARBA" id="ARBA00010918"/>
    </source>
</evidence>
<dbReference type="EMBL" id="CAXAJV020001288">
    <property type="protein sequence ID" value="CAL7937445.1"/>
    <property type="molecule type" value="Genomic_DNA"/>
</dbReference>
<feature type="signal peptide" evidence="22">
    <location>
        <begin position="1"/>
        <end position="21"/>
    </location>
</feature>
<keyword evidence="9" id="KW-0645">Protease</keyword>
<evidence type="ECO:0000256" key="2">
    <source>
        <dbReference type="ARBA" id="ARBA00004371"/>
    </source>
</evidence>
<keyword evidence="12" id="KW-0378">Hydrolase</keyword>
<dbReference type="Proteomes" id="UP001642520">
    <property type="component" value="Unassembled WGS sequence"/>
</dbReference>
<organism evidence="24 25">
    <name type="scientific">Xylocopa violacea</name>
    <name type="common">Violet carpenter bee</name>
    <name type="synonym">Apis violacea</name>
    <dbReference type="NCBI Taxonomy" id="135666"/>
    <lineage>
        <taxon>Eukaryota</taxon>
        <taxon>Metazoa</taxon>
        <taxon>Ecdysozoa</taxon>
        <taxon>Arthropoda</taxon>
        <taxon>Hexapoda</taxon>
        <taxon>Insecta</taxon>
        <taxon>Pterygota</taxon>
        <taxon>Neoptera</taxon>
        <taxon>Endopterygota</taxon>
        <taxon>Hymenoptera</taxon>
        <taxon>Apocrita</taxon>
        <taxon>Aculeata</taxon>
        <taxon>Apoidea</taxon>
        <taxon>Anthophila</taxon>
        <taxon>Apidae</taxon>
        <taxon>Xylocopa</taxon>
        <taxon>Xylocopa</taxon>
    </lineage>
</organism>
<evidence type="ECO:0000256" key="21">
    <source>
        <dbReference type="ARBA" id="ARBA00033328"/>
    </source>
</evidence>
<keyword evidence="19" id="KW-0458">Lysosome</keyword>
<evidence type="ECO:0000256" key="4">
    <source>
        <dbReference type="ARBA" id="ARBA00004613"/>
    </source>
</evidence>
<name>A0ABP1N8Y6_XYLVO</name>
<dbReference type="Gene3D" id="3.40.630.10">
    <property type="entry name" value="Zn peptidases"/>
    <property type="match status" value="1"/>
</dbReference>
<keyword evidence="16" id="KW-0482">Metalloprotease</keyword>
<evidence type="ECO:0000256" key="11">
    <source>
        <dbReference type="ARBA" id="ARBA00022729"/>
    </source>
</evidence>
<evidence type="ECO:0000256" key="8">
    <source>
        <dbReference type="ARBA" id="ARBA00022645"/>
    </source>
</evidence>
<evidence type="ECO:0000313" key="24">
    <source>
        <dbReference type="EMBL" id="CAL7937445.1"/>
    </source>
</evidence>
<evidence type="ECO:0000256" key="18">
    <source>
        <dbReference type="ARBA" id="ARBA00023180"/>
    </source>
</evidence>
<keyword evidence="10" id="KW-0479">Metal-binding</keyword>
<feature type="domain" description="Peptidase M28" evidence="23">
    <location>
        <begin position="274"/>
        <end position="461"/>
    </location>
</feature>
<comment type="similarity">
    <text evidence="5">Belongs to the peptidase M28 family.</text>
</comment>
<evidence type="ECO:0000256" key="3">
    <source>
        <dbReference type="ARBA" id="ARBA00004555"/>
    </source>
</evidence>
<evidence type="ECO:0000256" key="22">
    <source>
        <dbReference type="SAM" id="SignalP"/>
    </source>
</evidence>
<evidence type="ECO:0000256" key="13">
    <source>
        <dbReference type="ARBA" id="ARBA00022824"/>
    </source>
</evidence>
<dbReference type="Pfam" id="PF04389">
    <property type="entry name" value="Peptidase_M28"/>
    <property type="match status" value="1"/>
</dbReference>
<evidence type="ECO:0000256" key="6">
    <source>
        <dbReference type="ARBA" id="ARBA00014116"/>
    </source>
</evidence>
<evidence type="ECO:0000313" key="25">
    <source>
        <dbReference type="Proteomes" id="UP001642520"/>
    </source>
</evidence>
<keyword evidence="13" id="KW-0256">Endoplasmic reticulum</keyword>
<proteinExistence type="inferred from homology"/>
<keyword evidence="8" id="KW-0121">Carboxypeptidase</keyword>
<keyword evidence="14" id="KW-0862">Zinc</keyword>
<evidence type="ECO:0000256" key="10">
    <source>
        <dbReference type="ARBA" id="ARBA00022723"/>
    </source>
</evidence>
<evidence type="ECO:0000256" key="7">
    <source>
        <dbReference type="ARBA" id="ARBA00022525"/>
    </source>
</evidence>
<comment type="subcellular location">
    <subcellularLocation>
        <location evidence="1">Endoplasmic reticulum</location>
    </subcellularLocation>
    <subcellularLocation>
        <location evidence="3">Golgi apparatus</location>
    </subcellularLocation>
    <subcellularLocation>
        <location evidence="2">Lysosome</location>
    </subcellularLocation>
    <subcellularLocation>
        <location evidence="4">Secreted</location>
    </subcellularLocation>
</comment>
<comment type="caution">
    <text evidence="24">The sequence shown here is derived from an EMBL/GenBank/DDBJ whole genome shotgun (WGS) entry which is preliminary data.</text>
</comment>
<keyword evidence="17" id="KW-0865">Zymogen</keyword>
<gene>
    <name evidence="24" type="ORF">XYLVIOL_LOCUS2711</name>
</gene>
<feature type="chain" id="PRO_5046728046" description="Carboxypeptidase Q" evidence="22">
    <location>
        <begin position="22"/>
        <end position="477"/>
    </location>
</feature>
<evidence type="ECO:0000256" key="1">
    <source>
        <dbReference type="ARBA" id="ARBA00004240"/>
    </source>
</evidence>
<dbReference type="CDD" id="cd03883">
    <property type="entry name" value="M28_Pgcp_like"/>
    <property type="match status" value="1"/>
</dbReference>
<keyword evidence="25" id="KW-1185">Reference proteome</keyword>
<evidence type="ECO:0000256" key="19">
    <source>
        <dbReference type="ARBA" id="ARBA00023228"/>
    </source>
</evidence>
<evidence type="ECO:0000259" key="23">
    <source>
        <dbReference type="Pfam" id="PF04389"/>
    </source>
</evidence>
<reference evidence="24 25" key="1">
    <citation type="submission" date="2024-08" db="EMBL/GenBank/DDBJ databases">
        <authorList>
            <person name="Will J Nash"/>
            <person name="Angela Man"/>
            <person name="Seanna McTaggart"/>
            <person name="Kendall Baker"/>
            <person name="Tom Barker"/>
            <person name="Leah Catchpole"/>
            <person name="Alex Durrant"/>
            <person name="Karim Gharbi"/>
            <person name="Naomi Irish"/>
            <person name="Gemy Kaithakottil"/>
            <person name="Debby Ku"/>
            <person name="Aaliyah Providence"/>
            <person name="Felix Shaw"/>
            <person name="David Swarbreck"/>
            <person name="Chris Watkins"/>
            <person name="Ann M. McCartney"/>
            <person name="Giulio Formenti"/>
            <person name="Alice Mouton"/>
            <person name="Noel Vella"/>
            <person name="Bjorn M von Reumont"/>
            <person name="Adriana Vella"/>
            <person name="Wilfried Haerty"/>
        </authorList>
    </citation>
    <scope>NUCLEOTIDE SEQUENCE [LARGE SCALE GENOMIC DNA]</scope>
</reference>
<evidence type="ECO:0000256" key="14">
    <source>
        <dbReference type="ARBA" id="ARBA00022833"/>
    </source>
</evidence>
<evidence type="ECO:0000256" key="16">
    <source>
        <dbReference type="ARBA" id="ARBA00023049"/>
    </source>
</evidence>
<dbReference type="PANTHER" id="PTHR12053:SF3">
    <property type="entry name" value="CARBOXYPEPTIDASE Q"/>
    <property type="match status" value="1"/>
</dbReference>
<keyword evidence="15" id="KW-0333">Golgi apparatus</keyword>
<comment type="subunit">
    <text evidence="20">Homodimer. The monomeric form is inactive while the homodimer is active.</text>
</comment>
<dbReference type="InterPro" id="IPR007484">
    <property type="entry name" value="Peptidase_M28"/>
</dbReference>
<dbReference type="Gene3D" id="3.50.30.30">
    <property type="match status" value="1"/>
</dbReference>
<accession>A0ABP1N8Y6</accession>
<protein>
    <recommendedName>
        <fullName evidence="6">Carboxypeptidase Q</fullName>
    </recommendedName>
    <alternativeName>
        <fullName evidence="21">Plasma glutamate carboxypeptidase</fullName>
    </alternativeName>
</protein>
<dbReference type="PANTHER" id="PTHR12053">
    <property type="entry name" value="PROTEASE FAMILY M28 PLASMA GLUTAMATE CARBOXYPEPTIDASE-RELATED"/>
    <property type="match status" value="1"/>
</dbReference>
<evidence type="ECO:0000256" key="9">
    <source>
        <dbReference type="ARBA" id="ARBA00022670"/>
    </source>
</evidence>
<keyword evidence="18" id="KW-0325">Glycoprotein</keyword>
<keyword evidence="7" id="KW-0964">Secreted</keyword>
<evidence type="ECO:0000256" key="15">
    <source>
        <dbReference type="ARBA" id="ARBA00023034"/>
    </source>
</evidence>
<sequence>MSLPIIFLTITGLFTIQSTTAGYSNRKTANVDTCSLPQSLKQEIDAYQPFVQAIINETLYGSFKSTTWTELASFVDYFGPRLTGSDVLEQSIDYVLNKSIECGLENVHGEPVPVPHWVRGKESATLLKPRRKDIAILGAGYSVGTPKEGITAEVIVVNTFDELRNRSREVRGKIVVFNQKYVSFGETADYLYLGPLEASKYGAVAALVNSVTPFSLYTPHAGIVSYGKNATSIPAASITAEDASLLRRMSKRGYVIEINLKMEAKSLPDTVSRNVIAEIRGNKSPEKVVVVSGHIDSWDVGQGAVDDGGGAFISWQALKILKHLNYKPRRTIRMIMWTAEEFGILGAEHYIKSHKSEEKNLQFVMESDLGTFMPLGIEFTGSDQVKCILERIMKLLSPMGEMKVRSPHAGPDINSWIEAGVPGGTLWTESDNYFYYHHTNADSMLVEDPVALDRGTAIFAAVSYVLADLSVDLPRHK</sequence>
<evidence type="ECO:0000256" key="12">
    <source>
        <dbReference type="ARBA" id="ARBA00022801"/>
    </source>
</evidence>
<dbReference type="InterPro" id="IPR039866">
    <property type="entry name" value="CPQ"/>
</dbReference>